<evidence type="ECO:0000256" key="5">
    <source>
        <dbReference type="ARBA" id="ARBA00022833"/>
    </source>
</evidence>
<dbReference type="PANTHER" id="PTHR10201">
    <property type="entry name" value="MATRIX METALLOPROTEINASE"/>
    <property type="match status" value="1"/>
</dbReference>
<dbReference type="InterPro" id="IPR024079">
    <property type="entry name" value="MetalloPept_cat_dom_sf"/>
</dbReference>
<keyword evidence="8" id="KW-0106">Calcium</keyword>
<feature type="binding site" evidence="8">
    <location>
        <position position="81"/>
    </location>
    <ligand>
        <name>Ca(2+)</name>
        <dbReference type="ChEBI" id="CHEBI:29108"/>
        <label>3</label>
    </ligand>
</feature>
<accession>A0A151TFU8</accession>
<feature type="binding site" evidence="8">
    <location>
        <position position="138"/>
    </location>
    <ligand>
        <name>Zn(2+)</name>
        <dbReference type="ChEBI" id="CHEBI:29105"/>
        <label>2</label>
        <note>catalytic</note>
    </ligand>
</feature>
<dbReference type="Gene3D" id="3.40.390.10">
    <property type="entry name" value="Collagenase (Catalytic Domain)"/>
    <property type="match status" value="1"/>
</dbReference>
<evidence type="ECO:0000256" key="6">
    <source>
        <dbReference type="ARBA" id="ARBA00023049"/>
    </source>
</evidence>
<dbReference type="InterPro" id="IPR021190">
    <property type="entry name" value="Pept_M10A"/>
</dbReference>
<feature type="binding site" evidence="8">
    <location>
        <position position="104"/>
    </location>
    <ligand>
        <name>Ca(2+)</name>
        <dbReference type="ChEBI" id="CHEBI:29108"/>
        <label>3</label>
    </ligand>
</feature>
<dbReference type="GO" id="GO:0030198">
    <property type="term" value="P:extracellular matrix organization"/>
    <property type="evidence" value="ECO:0007669"/>
    <property type="project" value="TreeGrafter"/>
</dbReference>
<dbReference type="SUPFAM" id="SSF55486">
    <property type="entry name" value="Metalloproteases ('zincins'), catalytic domain"/>
    <property type="match status" value="1"/>
</dbReference>
<dbReference type="Gramene" id="C.cajan_11833.t">
    <property type="protein sequence ID" value="C.cajan_11833.t.cds1"/>
    <property type="gene ID" value="C.cajan_11833"/>
</dbReference>
<dbReference type="InterPro" id="IPR001818">
    <property type="entry name" value="Pept_M10_metallopeptidase"/>
</dbReference>
<feature type="short sequence motif" description="Cysteine switch" evidence="9">
    <location>
        <begin position="5"/>
        <end position="12"/>
    </location>
</feature>
<dbReference type="AlphaFoldDB" id="A0A151TFU8"/>
<feature type="binding site" evidence="8">
    <location>
        <position position="107"/>
    </location>
    <ligand>
        <name>Ca(2+)</name>
        <dbReference type="ChEBI" id="CHEBI:29108"/>
        <label>1</label>
    </ligand>
</feature>
<evidence type="ECO:0000256" key="4">
    <source>
        <dbReference type="ARBA" id="ARBA00022801"/>
    </source>
</evidence>
<dbReference type="InterPro" id="IPR021158">
    <property type="entry name" value="Pept_M10A_Zn_BS"/>
</dbReference>
<feature type="domain" description="Peptidase metallopeptidase" evidence="10">
    <location>
        <begin position="17"/>
        <end position="173"/>
    </location>
</feature>
<keyword evidence="1" id="KW-0645">Protease</keyword>
<feature type="binding site" evidence="8">
    <location>
        <position position="146"/>
    </location>
    <ligand>
        <name>Zn(2+)</name>
        <dbReference type="ChEBI" id="CHEBI:29105"/>
        <label>2</label>
        <note>catalytic</note>
    </ligand>
</feature>
<evidence type="ECO:0000256" key="8">
    <source>
        <dbReference type="PIRSR" id="PIRSR621190-2"/>
    </source>
</evidence>
<evidence type="ECO:0000256" key="2">
    <source>
        <dbReference type="ARBA" id="ARBA00022723"/>
    </source>
</evidence>
<feature type="binding site" evidence="8">
    <location>
        <position position="82"/>
    </location>
    <ligand>
        <name>Ca(2+)</name>
        <dbReference type="ChEBI" id="CHEBI:29108"/>
        <label>3</label>
    </ligand>
</feature>
<dbReference type="Pfam" id="PF00413">
    <property type="entry name" value="Peptidase_M10"/>
    <property type="match status" value="1"/>
</dbReference>
<keyword evidence="2 8" id="KW-0479">Metal-binding</keyword>
<protein>
    <submittedName>
        <fullName evidence="12">Metalloendoproteinase 1</fullName>
    </submittedName>
</protein>
<comment type="cofactor">
    <cofactor evidence="8">
        <name>Zn(2+)</name>
        <dbReference type="ChEBI" id="CHEBI:29105"/>
    </cofactor>
    <text evidence="8">Binds 2 Zn(2+) ions per subunit.</text>
</comment>
<evidence type="ECO:0000313" key="11">
    <source>
        <dbReference type="EMBL" id="KYP65919.1"/>
    </source>
</evidence>
<feature type="binding site" evidence="8">
    <location>
        <position position="128"/>
    </location>
    <ligand>
        <name>Zn(2+)</name>
        <dbReference type="ChEBI" id="CHEBI:29105"/>
        <label>2</label>
        <note>catalytic</note>
    </ligand>
</feature>
<dbReference type="SMART" id="SM00235">
    <property type="entry name" value="ZnMc"/>
    <property type="match status" value="1"/>
</dbReference>
<dbReference type="EMBL" id="CM003608">
    <property type="protein sequence ID" value="KYP65920.1"/>
    <property type="molecule type" value="Genomic_DNA"/>
</dbReference>
<gene>
    <name evidence="11" type="ORF">KK1_012195</name>
    <name evidence="12" type="ORF">KK1_012196</name>
</gene>
<organism evidence="12 13">
    <name type="scientific">Cajanus cajan</name>
    <name type="common">Pigeon pea</name>
    <name type="synonym">Cajanus indicus</name>
    <dbReference type="NCBI Taxonomy" id="3821"/>
    <lineage>
        <taxon>Eukaryota</taxon>
        <taxon>Viridiplantae</taxon>
        <taxon>Streptophyta</taxon>
        <taxon>Embryophyta</taxon>
        <taxon>Tracheophyta</taxon>
        <taxon>Spermatophyta</taxon>
        <taxon>Magnoliopsida</taxon>
        <taxon>eudicotyledons</taxon>
        <taxon>Gunneridae</taxon>
        <taxon>Pentapetalae</taxon>
        <taxon>rosids</taxon>
        <taxon>fabids</taxon>
        <taxon>Fabales</taxon>
        <taxon>Fabaceae</taxon>
        <taxon>Papilionoideae</taxon>
        <taxon>50 kb inversion clade</taxon>
        <taxon>NPAAA clade</taxon>
        <taxon>indigoferoid/millettioid clade</taxon>
        <taxon>Phaseoleae</taxon>
        <taxon>Cajanus</taxon>
    </lineage>
</organism>
<keyword evidence="7" id="KW-0865">Zymogen</keyword>
<dbReference type="GO" id="GO:0008270">
    <property type="term" value="F:zinc ion binding"/>
    <property type="evidence" value="ECO:0007669"/>
    <property type="project" value="InterPro"/>
</dbReference>
<name>A0A151TFU8_CAJCA</name>
<keyword evidence="4" id="KW-0378">Hydrolase</keyword>
<evidence type="ECO:0000259" key="10">
    <source>
        <dbReference type="SMART" id="SM00235"/>
    </source>
</evidence>
<dbReference type="OMA" id="RRIWHQK"/>
<feature type="binding site" description="in inhibited form" evidence="8">
    <location>
        <position position="7"/>
    </location>
    <ligand>
        <name>Zn(2+)</name>
        <dbReference type="ChEBI" id="CHEBI:29105"/>
        <label>2</label>
        <note>catalytic</note>
    </ligand>
</feature>
<dbReference type="Proteomes" id="UP000075243">
    <property type="component" value="Chromosome 6"/>
</dbReference>
<dbReference type="STRING" id="3821.A0A151TFU8"/>
<dbReference type="Gramene" id="C.cajan_11832.t">
    <property type="protein sequence ID" value="C.cajan_11832.t.cds1"/>
    <property type="gene ID" value="C.cajan_11832"/>
</dbReference>
<evidence type="ECO:0000313" key="13">
    <source>
        <dbReference type="Proteomes" id="UP000075243"/>
    </source>
</evidence>
<dbReference type="GO" id="GO:0030574">
    <property type="term" value="P:collagen catabolic process"/>
    <property type="evidence" value="ECO:0007669"/>
    <property type="project" value="TreeGrafter"/>
</dbReference>
<evidence type="ECO:0000256" key="1">
    <source>
        <dbReference type="ARBA" id="ARBA00022670"/>
    </source>
</evidence>
<keyword evidence="13" id="KW-1185">Reference proteome</keyword>
<feature type="binding site" evidence="8">
    <location>
        <position position="107"/>
    </location>
    <ligand>
        <name>Ca(2+)</name>
        <dbReference type="ChEBI" id="CHEBI:29108"/>
        <label>3</label>
    </ligand>
</feature>
<feature type="binding site" evidence="8">
    <location>
        <position position="132"/>
    </location>
    <ligand>
        <name>Zn(2+)</name>
        <dbReference type="ChEBI" id="CHEBI:29105"/>
        <label>2</label>
        <note>catalytic</note>
    </ligand>
</feature>
<dbReference type="PRINTS" id="PR00138">
    <property type="entry name" value="MATRIXIN"/>
</dbReference>
<evidence type="ECO:0000313" key="12">
    <source>
        <dbReference type="EMBL" id="KYP65920.1"/>
    </source>
</evidence>
<keyword evidence="6" id="KW-0482">Metalloprotease</keyword>
<evidence type="ECO:0000256" key="3">
    <source>
        <dbReference type="ARBA" id="ARBA00022729"/>
    </source>
</evidence>
<sequence>MISQPRCGVPDVVNTTSFTRWWKPGRRELTYAIHPRNNVSNGVKVLLRDVFARWSNATSLGLAETASFDGADVRVAFVVLDGEGGTVGGAETNYSARFGSVYLDSEEKWVVKGESDEGEVDLESVLMHVVGHVLGLGHSFVEEAVMYPIVLPDKKKTKLAYDDLLRIHRIYGET</sequence>
<dbReference type="EMBL" id="CM003608">
    <property type="protein sequence ID" value="KYP65919.1"/>
    <property type="molecule type" value="Genomic_DNA"/>
</dbReference>
<evidence type="ECO:0000256" key="7">
    <source>
        <dbReference type="ARBA" id="ARBA00023145"/>
    </source>
</evidence>
<dbReference type="GO" id="GO:0004222">
    <property type="term" value="F:metalloendopeptidase activity"/>
    <property type="evidence" value="ECO:0007669"/>
    <property type="project" value="InterPro"/>
</dbReference>
<evidence type="ECO:0000256" key="9">
    <source>
        <dbReference type="PIRSR" id="PIRSR621190-5"/>
    </source>
</evidence>
<feature type="binding site" evidence="8">
    <location>
        <position position="72"/>
    </location>
    <ligand>
        <name>Ca(2+)</name>
        <dbReference type="ChEBI" id="CHEBI:29108"/>
        <label>2</label>
    </ligand>
</feature>
<dbReference type="InterPro" id="IPR006026">
    <property type="entry name" value="Peptidase_Metallo"/>
</dbReference>
<proteinExistence type="predicted"/>
<dbReference type="PANTHER" id="PTHR10201:SF258">
    <property type="entry name" value="MATRIX METALLOPROTEINASE"/>
    <property type="match status" value="1"/>
</dbReference>
<comment type="cofactor">
    <cofactor evidence="8">
        <name>Ca(2+)</name>
        <dbReference type="ChEBI" id="CHEBI:29108"/>
    </cofactor>
    <text evidence="8">Can bind about 5 Ca(2+) ions per subunit.</text>
</comment>
<keyword evidence="5 8" id="KW-0862">Zinc</keyword>
<dbReference type="PROSITE" id="PS00546">
    <property type="entry name" value="CYSTEINE_SWITCH"/>
    <property type="match status" value="1"/>
</dbReference>
<dbReference type="GO" id="GO:0031012">
    <property type="term" value="C:extracellular matrix"/>
    <property type="evidence" value="ECO:0007669"/>
    <property type="project" value="InterPro"/>
</dbReference>
<keyword evidence="3" id="KW-0732">Signal</keyword>
<reference evidence="12 13" key="1">
    <citation type="journal article" date="2012" name="Nat. Biotechnol.">
        <title>Draft genome sequence of pigeonpea (Cajanus cajan), an orphan legume crop of resource-poor farmers.</title>
        <authorList>
            <person name="Varshney R.K."/>
            <person name="Chen W."/>
            <person name="Li Y."/>
            <person name="Bharti A.K."/>
            <person name="Saxena R.K."/>
            <person name="Schlueter J.A."/>
            <person name="Donoghue M.T."/>
            <person name="Azam S."/>
            <person name="Fan G."/>
            <person name="Whaley A.M."/>
            <person name="Farmer A.D."/>
            <person name="Sheridan J."/>
            <person name="Iwata A."/>
            <person name="Tuteja R."/>
            <person name="Penmetsa R.V."/>
            <person name="Wu W."/>
            <person name="Upadhyaya H.D."/>
            <person name="Yang S.P."/>
            <person name="Shah T."/>
            <person name="Saxena K.B."/>
            <person name="Michael T."/>
            <person name="McCombie W.R."/>
            <person name="Yang B."/>
            <person name="Zhang G."/>
            <person name="Yang H."/>
            <person name="Wang J."/>
            <person name="Spillane C."/>
            <person name="Cook D.R."/>
            <person name="May G.D."/>
            <person name="Xu X."/>
            <person name="Jackson S.A."/>
        </authorList>
    </citation>
    <scope>NUCLEOTIDE SEQUENCE [LARGE SCALE GENOMIC DNA]</scope>
    <source>
        <strain evidence="13">cv. Asha</strain>
    </source>
</reference>
<dbReference type="GO" id="GO:0006508">
    <property type="term" value="P:proteolysis"/>
    <property type="evidence" value="ECO:0007669"/>
    <property type="project" value="UniProtKB-KW"/>
</dbReference>